<evidence type="ECO:0000313" key="3">
    <source>
        <dbReference type="Proteomes" id="UP001348817"/>
    </source>
</evidence>
<evidence type="ECO:0000259" key="1">
    <source>
        <dbReference type="Pfam" id="PF13568"/>
    </source>
</evidence>
<evidence type="ECO:0000313" key="2">
    <source>
        <dbReference type="EMBL" id="BDD08475.1"/>
    </source>
</evidence>
<dbReference type="AlphaFoldDB" id="A0AAU9D8A3"/>
<dbReference type="EMBL" id="AP025314">
    <property type="protein sequence ID" value="BDD08475.1"/>
    <property type="molecule type" value="Genomic_DNA"/>
</dbReference>
<protein>
    <recommendedName>
        <fullName evidence="1">Outer membrane protein beta-barrel domain-containing protein</fullName>
    </recommendedName>
</protein>
<name>A0AAU9D8A3_9BACT</name>
<dbReference type="Pfam" id="PF13568">
    <property type="entry name" value="OMP_b-brl_2"/>
    <property type="match status" value="1"/>
</dbReference>
<proteinExistence type="predicted"/>
<dbReference type="RefSeq" id="WP_338393733.1">
    <property type="nucleotide sequence ID" value="NZ_AP025314.1"/>
</dbReference>
<dbReference type="InterPro" id="IPR025665">
    <property type="entry name" value="Beta-barrel_OMP_2"/>
</dbReference>
<keyword evidence="3" id="KW-1185">Reference proteome</keyword>
<gene>
    <name evidence="2" type="ORF">FUAX_09070</name>
</gene>
<dbReference type="Proteomes" id="UP001348817">
    <property type="component" value="Chromosome"/>
</dbReference>
<sequence>MKSDFTFRLLHFSFLLLSVTFITVSSVDAQIVIKDETIRIGDWLIINDWDGVVVAHEKPADRHRFSPYLDLGINNWVTPSSQSDVPNVKGWGSWYVGLGVSKVFAVNKHIRFNTGVGFSWYNFKFKEDDYRLVNLGDKAGFEKETDPNIKSLKSKLTISYLDAKLIPTLNFPKSGFSFGVGMYGGIKLTNYTKIKYKEDGDKDKDKDFDRNHVNNFRYGLRGELTFGHRVKLFGTYDLNRVFPAGEGPKLHPFVFGVTVFSAN</sequence>
<accession>A0AAU9D8A3</accession>
<organism evidence="2 3">
    <name type="scientific">Fulvitalea axinellae</name>
    <dbReference type="NCBI Taxonomy" id="1182444"/>
    <lineage>
        <taxon>Bacteria</taxon>
        <taxon>Pseudomonadati</taxon>
        <taxon>Bacteroidota</taxon>
        <taxon>Cytophagia</taxon>
        <taxon>Cytophagales</taxon>
        <taxon>Persicobacteraceae</taxon>
        <taxon>Fulvitalea</taxon>
    </lineage>
</organism>
<reference evidence="2 3" key="1">
    <citation type="submission" date="2021-12" db="EMBL/GenBank/DDBJ databases">
        <title>Genome sequencing of bacteria with rrn-lacking chromosome and rrn-plasmid.</title>
        <authorList>
            <person name="Anda M."/>
            <person name="Iwasaki W."/>
        </authorList>
    </citation>
    <scope>NUCLEOTIDE SEQUENCE [LARGE SCALE GENOMIC DNA]</scope>
    <source>
        <strain evidence="2 3">DSM 100852</strain>
    </source>
</reference>
<dbReference type="KEGG" id="fax:FUAX_09070"/>
<feature type="domain" description="Outer membrane protein beta-barrel" evidence="1">
    <location>
        <begin position="94"/>
        <end position="232"/>
    </location>
</feature>